<dbReference type="RefSeq" id="WP_263746528.1">
    <property type="nucleotide sequence ID" value="NZ_JAOWRF010000232.1"/>
</dbReference>
<accession>A0ABT3B0R4</accession>
<organism evidence="2 3">
    <name type="scientific">Plectonema radiosum NIES-515</name>
    <dbReference type="NCBI Taxonomy" id="2986073"/>
    <lineage>
        <taxon>Bacteria</taxon>
        <taxon>Bacillati</taxon>
        <taxon>Cyanobacteriota</taxon>
        <taxon>Cyanophyceae</taxon>
        <taxon>Oscillatoriophycideae</taxon>
        <taxon>Oscillatoriales</taxon>
        <taxon>Microcoleaceae</taxon>
        <taxon>Plectonema</taxon>
    </lineage>
</organism>
<dbReference type="Proteomes" id="UP001526143">
    <property type="component" value="Unassembled WGS sequence"/>
</dbReference>
<feature type="signal peptide" evidence="1">
    <location>
        <begin position="1"/>
        <end position="17"/>
    </location>
</feature>
<reference evidence="2 3" key="1">
    <citation type="submission" date="2022-10" db="EMBL/GenBank/DDBJ databases">
        <title>Identification of biosynthetic pathway for the production of the potent trypsin inhibitor radiosumin.</title>
        <authorList>
            <person name="Fewer D.P."/>
            <person name="Delbaje E."/>
            <person name="Ouyang X."/>
            <person name="Agostino P.D."/>
            <person name="Wahlsten M."/>
            <person name="Jokela J."/>
            <person name="Permi P."/>
            <person name="Haapaniemi E."/>
            <person name="Koistinen H."/>
        </authorList>
    </citation>
    <scope>NUCLEOTIDE SEQUENCE [LARGE SCALE GENOMIC DNA]</scope>
    <source>
        <strain evidence="2 3">NIES-515</strain>
    </source>
</reference>
<evidence type="ECO:0000313" key="2">
    <source>
        <dbReference type="EMBL" id="MCV3214947.1"/>
    </source>
</evidence>
<gene>
    <name evidence="2" type="ORF">OGM63_15735</name>
</gene>
<evidence type="ECO:0000256" key="1">
    <source>
        <dbReference type="SAM" id="SignalP"/>
    </source>
</evidence>
<dbReference type="EMBL" id="JAOWRF010000232">
    <property type="protein sequence ID" value="MCV3214947.1"/>
    <property type="molecule type" value="Genomic_DNA"/>
</dbReference>
<keyword evidence="3" id="KW-1185">Reference proteome</keyword>
<proteinExistence type="predicted"/>
<evidence type="ECO:0000313" key="3">
    <source>
        <dbReference type="Proteomes" id="UP001526143"/>
    </source>
</evidence>
<feature type="chain" id="PRO_5047215472" evidence="1">
    <location>
        <begin position="18"/>
        <end position="44"/>
    </location>
</feature>
<keyword evidence="1" id="KW-0732">Signal</keyword>
<sequence>MGNFCWCAAALSVLAIAINPSVQKLHATPHKLMYPGVGYKVYAN</sequence>
<comment type="caution">
    <text evidence="2">The sequence shown here is derived from an EMBL/GenBank/DDBJ whole genome shotgun (WGS) entry which is preliminary data.</text>
</comment>
<name>A0ABT3B0R4_9CYAN</name>
<protein>
    <submittedName>
        <fullName evidence="2">Uncharacterized protein</fullName>
    </submittedName>
</protein>